<evidence type="ECO:0000256" key="4">
    <source>
        <dbReference type="ARBA" id="ARBA00022840"/>
    </source>
</evidence>
<evidence type="ECO:0000256" key="3">
    <source>
        <dbReference type="ARBA" id="ARBA00022741"/>
    </source>
</evidence>
<dbReference type="SUPFAM" id="SSF90123">
    <property type="entry name" value="ABC transporter transmembrane region"/>
    <property type="match status" value="1"/>
</dbReference>
<feature type="transmembrane region" description="Helical" evidence="7">
    <location>
        <begin position="74"/>
        <end position="96"/>
    </location>
</feature>
<keyword evidence="4" id="KW-0067">ATP-binding</keyword>
<comment type="subcellular location">
    <subcellularLocation>
        <location evidence="1">Membrane</location>
        <topology evidence="1">Multi-pass membrane protein</topology>
    </subcellularLocation>
</comment>
<keyword evidence="2 7" id="KW-0812">Transmembrane</keyword>
<reference evidence="10 11" key="1">
    <citation type="submission" date="2016-05" db="EMBL/GenBank/DDBJ databases">
        <title>Nuclear genome of Blastocystis sp. subtype 1 NandII.</title>
        <authorList>
            <person name="Gentekaki E."/>
            <person name="Curtis B."/>
            <person name="Stairs C."/>
            <person name="Eme L."/>
            <person name="Herman E."/>
            <person name="Klimes V."/>
            <person name="Arias M.C."/>
            <person name="Elias M."/>
            <person name="Hilliou F."/>
            <person name="Klute M."/>
            <person name="Malik S.-B."/>
            <person name="Pightling A."/>
            <person name="Rachubinski R."/>
            <person name="Salas D."/>
            <person name="Schlacht A."/>
            <person name="Suga H."/>
            <person name="Archibald J."/>
            <person name="Ball S.G."/>
            <person name="Clark G."/>
            <person name="Dacks J."/>
            <person name="Van Der Giezen M."/>
            <person name="Tsaousis A."/>
            <person name="Roger A."/>
        </authorList>
    </citation>
    <scope>NUCLEOTIDE SEQUENCE [LARGE SCALE GENOMIC DNA]</scope>
    <source>
        <strain evidence="11">ATCC 50177 / NandII</strain>
    </source>
</reference>
<sequence length="647" mass="71819">MFSKPCQQVGRAWIALTRRAAPNPSLCPLLSTQYSVPVCHFSIWFGADHDKKTVKWNKGDARRLLNLYKGNEKLLVKSISSLFASSMITLTIPMAFGKLVDMAVKGDMSQLPLLTFGMAGLFAISSLLDYYSDYISDFLAHTIIRKIRNNTYKVILNQDMLFHDTTHTGELTSRMGSDVQELGLLLGNYFGTGIINVVQTVGSLGLMMYISPTLTGYILLLLSPITVITYFNGRRVKRLSRTIKDNLAQMNICVEEKVGNIRTVKWFNQERNEYLDYKGKNQLLFDNDNKRSKIRAAFGAGVGLSLKLALLCGLWVGGNMIVNGALTGGELASFAMYTMSVSSGVGGTMKVYARIMEALGASQRVFELSAHPFKPSPSSGLERFYSRMNNITDDALTDVDRFKGEVVLRNVSFAYPQDPRHEVLHDINIVAHPGENIGIVGGSGSGKSTISSLIGGFYSVTNGEVLLDGVNVNDLTGDFIRSMVSIVPQEPVLFSGTIRSNIIYGSEHCSEQQFREVVEEMNIEDFVKTMPNGFDSEVGERGLGISGGQKQRIAIARSLLRNPRVIIMDEPTSALDGENEKLVTNTIYNDVNRNRDKTIIMITHRRESIMKCDRLYVLNKGVLIEEGSFDELMGKKGYFYNLFNTAL</sequence>
<dbReference type="SUPFAM" id="SSF52540">
    <property type="entry name" value="P-loop containing nucleoside triphosphate hydrolases"/>
    <property type="match status" value="1"/>
</dbReference>
<dbReference type="InterPro" id="IPR017871">
    <property type="entry name" value="ABC_transporter-like_CS"/>
</dbReference>
<protein>
    <submittedName>
        <fullName evidence="10">ABC ATPase protein</fullName>
    </submittedName>
</protein>
<dbReference type="InterPro" id="IPR003439">
    <property type="entry name" value="ABC_transporter-like_ATP-bd"/>
</dbReference>
<dbReference type="Gene3D" id="1.20.1560.10">
    <property type="entry name" value="ABC transporter type 1, transmembrane domain"/>
    <property type="match status" value="1"/>
</dbReference>
<dbReference type="PROSITE" id="PS50893">
    <property type="entry name" value="ABC_TRANSPORTER_2"/>
    <property type="match status" value="1"/>
</dbReference>
<evidence type="ECO:0000256" key="7">
    <source>
        <dbReference type="SAM" id="Phobius"/>
    </source>
</evidence>
<evidence type="ECO:0000313" key="10">
    <source>
        <dbReference type="EMBL" id="OAO14904.1"/>
    </source>
</evidence>
<feature type="transmembrane region" description="Helical" evidence="7">
    <location>
        <begin position="214"/>
        <end position="231"/>
    </location>
</feature>
<evidence type="ECO:0000256" key="5">
    <source>
        <dbReference type="ARBA" id="ARBA00022989"/>
    </source>
</evidence>
<organism evidence="10 11">
    <name type="scientific">Blastocystis sp. subtype 1 (strain ATCC 50177 / NandII)</name>
    <dbReference type="NCBI Taxonomy" id="478820"/>
    <lineage>
        <taxon>Eukaryota</taxon>
        <taxon>Sar</taxon>
        <taxon>Stramenopiles</taxon>
        <taxon>Bigyra</taxon>
        <taxon>Opalozoa</taxon>
        <taxon>Opalinata</taxon>
        <taxon>Blastocystidae</taxon>
        <taxon>Blastocystis</taxon>
    </lineage>
</organism>
<dbReference type="OrthoDB" id="6500128at2759"/>
<dbReference type="InterPro" id="IPR011527">
    <property type="entry name" value="ABC1_TM_dom"/>
</dbReference>
<feature type="transmembrane region" description="Helical" evidence="7">
    <location>
        <begin position="182"/>
        <end position="202"/>
    </location>
</feature>
<dbReference type="GO" id="GO:0016020">
    <property type="term" value="C:membrane"/>
    <property type="evidence" value="ECO:0007669"/>
    <property type="project" value="UniProtKB-SubCell"/>
</dbReference>
<dbReference type="EMBL" id="LXWW01000202">
    <property type="protein sequence ID" value="OAO14904.1"/>
    <property type="molecule type" value="Genomic_DNA"/>
</dbReference>
<dbReference type="Pfam" id="PF00664">
    <property type="entry name" value="ABC_membrane"/>
    <property type="match status" value="1"/>
</dbReference>
<accession>A0A196SG07</accession>
<gene>
    <name evidence="10" type="ORF">AV274_3413</name>
</gene>
<comment type="caution">
    <text evidence="10">The sequence shown here is derived from an EMBL/GenBank/DDBJ whole genome shotgun (WGS) entry which is preliminary data.</text>
</comment>
<evidence type="ECO:0000256" key="2">
    <source>
        <dbReference type="ARBA" id="ARBA00022692"/>
    </source>
</evidence>
<feature type="domain" description="ABC transmembrane type-1" evidence="9">
    <location>
        <begin position="78"/>
        <end position="357"/>
    </location>
</feature>
<dbReference type="PROSITE" id="PS00211">
    <property type="entry name" value="ABC_TRANSPORTER_1"/>
    <property type="match status" value="1"/>
</dbReference>
<evidence type="ECO:0000313" key="11">
    <source>
        <dbReference type="Proteomes" id="UP000078348"/>
    </source>
</evidence>
<dbReference type="Proteomes" id="UP000078348">
    <property type="component" value="Unassembled WGS sequence"/>
</dbReference>
<evidence type="ECO:0000256" key="6">
    <source>
        <dbReference type="ARBA" id="ARBA00023136"/>
    </source>
</evidence>
<dbReference type="Pfam" id="PF00005">
    <property type="entry name" value="ABC_tran"/>
    <property type="match status" value="1"/>
</dbReference>
<name>A0A196SG07_BLAHN</name>
<keyword evidence="3" id="KW-0547">Nucleotide-binding</keyword>
<feature type="domain" description="ABC transporter" evidence="8">
    <location>
        <begin position="406"/>
        <end position="645"/>
    </location>
</feature>
<dbReference type="FunFam" id="3.40.50.300:FF:000218">
    <property type="entry name" value="Multidrug ABC transporter ATP-binding protein"/>
    <property type="match status" value="1"/>
</dbReference>
<feature type="transmembrane region" description="Helical" evidence="7">
    <location>
        <begin position="111"/>
        <end position="131"/>
    </location>
</feature>
<dbReference type="Gene3D" id="3.40.50.300">
    <property type="entry name" value="P-loop containing nucleotide triphosphate hydrolases"/>
    <property type="match status" value="1"/>
</dbReference>
<evidence type="ECO:0000259" key="9">
    <source>
        <dbReference type="PROSITE" id="PS50929"/>
    </source>
</evidence>
<proteinExistence type="predicted"/>
<dbReference type="GO" id="GO:0016887">
    <property type="term" value="F:ATP hydrolysis activity"/>
    <property type="evidence" value="ECO:0007669"/>
    <property type="project" value="InterPro"/>
</dbReference>
<evidence type="ECO:0000259" key="8">
    <source>
        <dbReference type="PROSITE" id="PS50893"/>
    </source>
</evidence>
<feature type="transmembrane region" description="Helical" evidence="7">
    <location>
        <begin position="297"/>
        <end position="322"/>
    </location>
</feature>
<dbReference type="InterPro" id="IPR036640">
    <property type="entry name" value="ABC1_TM_sf"/>
</dbReference>
<dbReference type="CDD" id="cd18573">
    <property type="entry name" value="ABC_6TM_ABCB10_like"/>
    <property type="match status" value="1"/>
</dbReference>
<dbReference type="AlphaFoldDB" id="A0A196SG07"/>
<keyword evidence="5 7" id="KW-1133">Transmembrane helix</keyword>
<dbReference type="STRING" id="478820.A0A196SG07"/>
<dbReference type="PANTHER" id="PTHR43394:SF1">
    <property type="entry name" value="ATP-BINDING CASSETTE SUB-FAMILY B MEMBER 10, MITOCHONDRIAL"/>
    <property type="match status" value="1"/>
</dbReference>
<dbReference type="GO" id="GO:0005524">
    <property type="term" value="F:ATP binding"/>
    <property type="evidence" value="ECO:0007669"/>
    <property type="project" value="UniProtKB-KW"/>
</dbReference>
<dbReference type="InterPro" id="IPR003593">
    <property type="entry name" value="AAA+_ATPase"/>
</dbReference>
<dbReference type="GO" id="GO:0015421">
    <property type="term" value="F:ABC-type oligopeptide transporter activity"/>
    <property type="evidence" value="ECO:0007669"/>
    <property type="project" value="TreeGrafter"/>
</dbReference>
<dbReference type="InterPro" id="IPR039421">
    <property type="entry name" value="Type_1_exporter"/>
</dbReference>
<evidence type="ECO:0000256" key="1">
    <source>
        <dbReference type="ARBA" id="ARBA00004141"/>
    </source>
</evidence>
<dbReference type="InterPro" id="IPR027417">
    <property type="entry name" value="P-loop_NTPase"/>
</dbReference>
<keyword evidence="6 7" id="KW-0472">Membrane</keyword>
<dbReference type="PROSITE" id="PS50929">
    <property type="entry name" value="ABC_TM1F"/>
    <property type="match status" value="1"/>
</dbReference>
<dbReference type="PANTHER" id="PTHR43394">
    <property type="entry name" value="ATP-DEPENDENT PERMEASE MDL1, MITOCHONDRIAL"/>
    <property type="match status" value="1"/>
</dbReference>
<dbReference type="SMART" id="SM00382">
    <property type="entry name" value="AAA"/>
    <property type="match status" value="1"/>
</dbReference>
<keyword evidence="11" id="KW-1185">Reference proteome</keyword>